<comment type="caution">
    <text evidence="1">The sequence shown here is derived from an EMBL/GenBank/DDBJ whole genome shotgun (WGS) entry which is preliminary data.</text>
</comment>
<gene>
    <name evidence="1" type="ORF">MMF98_06785</name>
</gene>
<protein>
    <submittedName>
        <fullName evidence="1">Uncharacterized protein</fullName>
    </submittedName>
</protein>
<dbReference type="Proteomes" id="UP001139447">
    <property type="component" value="Unassembled WGS sequence"/>
</dbReference>
<name>A0A9X1VTA7_9BURK</name>
<accession>A0A9X1VTA7</accession>
<evidence type="ECO:0000313" key="2">
    <source>
        <dbReference type="Proteomes" id="UP001139447"/>
    </source>
</evidence>
<dbReference type="EMBL" id="JALGBI010000001">
    <property type="protein sequence ID" value="MCJ0762913.1"/>
    <property type="molecule type" value="Genomic_DNA"/>
</dbReference>
<evidence type="ECO:0000313" key="1">
    <source>
        <dbReference type="EMBL" id="MCJ0762913.1"/>
    </source>
</evidence>
<proteinExistence type="predicted"/>
<organism evidence="1 2">
    <name type="scientific">Variovorax terrae</name>
    <dbReference type="NCBI Taxonomy" id="2923278"/>
    <lineage>
        <taxon>Bacteria</taxon>
        <taxon>Pseudomonadati</taxon>
        <taxon>Pseudomonadota</taxon>
        <taxon>Betaproteobacteria</taxon>
        <taxon>Burkholderiales</taxon>
        <taxon>Comamonadaceae</taxon>
        <taxon>Variovorax</taxon>
    </lineage>
</organism>
<dbReference type="AlphaFoldDB" id="A0A9X1VTA7"/>
<reference evidence="1" key="1">
    <citation type="submission" date="2022-03" db="EMBL/GenBank/DDBJ databases">
        <authorList>
            <person name="Woo C.Y."/>
        </authorList>
    </citation>
    <scope>NUCLEOTIDE SEQUENCE</scope>
    <source>
        <strain evidence="1">CYS-02</strain>
    </source>
</reference>
<sequence>MTASALLEILERIQPEVVFAEIPRTHIDAWRDGSHETVESIAIARYADTHSFDTVAVDSPKPDDSFFQGWKEVSRAIERTSPEFRRLMDLETDRARQGGFTYLNSDECIQAWADIYREMLGTIEYIGNSRLRKIYAQARDLMERRDLEMLGNIRAYCASTARTCGVFLVGTAHRKSLIEKLHAAGKAAGPRIEWDVGGSVHAQSAGQQ</sequence>
<dbReference type="RefSeq" id="WP_243305480.1">
    <property type="nucleotide sequence ID" value="NZ_JALGBI010000001.1"/>
</dbReference>
<keyword evidence="2" id="KW-1185">Reference proteome</keyword>